<evidence type="ECO:0008006" key="3">
    <source>
        <dbReference type="Google" id="ProtNLM"/>
    </source>
</evidence>
<name>A0A6C0KTW5_9ZZZZ</name>
<evidence type="ECO:0000313" key="2">
    <source>
        <dbReference type="EMBL" id="QHU20586.1"/>
    </source>
</evidence>
<evidence type="ECO:0000256" key="1">
    <source>
        <dbReference type="SAM" id="Phobius"/>
    </source>
</evidence>
<protein>
    <recommendedName>
        <fullName evidence="3">Lectin/glucanase superfamily protein</fullName>
    </recommendedName>
</protein>
<dbReference type="Pfam" id="PF13385">
    <property type="entry name" value="Laminin_G_3"/>
    <property type="match status" value="1"/>
</dbReference>
<reference evidence="2" key="1">
    <citation type="journal article" date="2020" name="Nature">
        <title>Giant virus diversity and host interactions through global metagenomics.</title>
        <authorList>
            <person name="Schulz F."/>
            <person name="Roux S."/>
            <person name="Paez-Espino D."/>
            <person name="Jungbluth S."/>
            <person name="Walsh D.A."/>
            <person name="Denef V.J."/>
            <person name="McMahon K.D."/>
            <person name="Konstantinidis K.T."/>
            <person name="Eloe-Fadrosh E.A."/>
            <person name="Kyrpides N.C."/>
            <person name="Woyke T."/>
        </authorList>
    </citation>
    <scope>NUCLEOTIDE SEQUENCE</scope>
    <source>
        <strain evidence="2">GVMAG-S-3300013093-109</strain>
    </source>
</reference>
<keyword evidence="1" id="KW-1133">Transmembrane helix</keyword>
<keyword evidence="1" id="KW-0472">Membrane</keyword>
<proteinExistence type="predicted"/>
<dbReference type="SUPFAM" id="SSF49899">
    <property type="entry name" value="Concanavalin A-like lectins/glucanases"/>
    <property type="match status" value="1"/>
</dbReference>
<dbReference type="Gene3D" id="2.60.120.200">
    <property type="match status" value="1"/>
</dbReference>
<organism evidence="2">
    <name type="scientific">viral metagenome</name>
    <dbReference type="NCBI Taxonomy" id="1070528"/>
    <lineage>
        <taxon>unclassified sequences</taxon>
        <taxon>metagenomes</taxon>
        <taxon>organismal metagenomes</taxon>
    </lineage>
</organism>
<keyword evidence="1" id="KW-0812">Transmembrane</keyword>
<feature type="transmembrane region" description="Helical" evidence="1">
    <location>
        <begin position="6"/>
        <end position="22"/>
    </location>
</feature>
<dbReference type="EMBL" id="MN740969">
    <property type="protein sequence ID" value="QHU20586.1"/>
    <property type="molecule type" value="Genomic_DNA"/>
</dbReference>
<dbReference type="InterPro" id="IPR013320">
    <property type="entry name" value="ConA-like_dom_sf"/>
</dbReference>
<dbReference type="AlphaFoldDB" id="A0A6C0KTW5"/>
<accession>A0A6C0KTW5</accession>
<sequence length="508" mass="57532">MYERYLWIGLILLIAIAIIEIWKPKWINEGFSNLITVGDSLMWAQWIPRRGDVGFDPTEEQGGYIRDMRYFAGYTDVQRLGQDHDFCRMVQSSGDDTDKFFACALGGTEGLSSIVFRTPSVKDGFQLSRDDYMNDVLKDGRQGYCRILKMDGDTFEAKCNPADDHGFKDKMITDSNPPPHIITLLTFYEGIVFWLRFRDDMLDYAKNLIITKTGDMEIEEAPPNPEVTQGLEFNGQDQFLRIGDTSDLSFGDIVQLKYLRATSFWIYFEEFTNNAKVFDFGNGAGKDNVFVGIIGRGNAGMQQEVTSAACPEDQSKNTVPSAPSGAQCTEEVCPQVAMATSAANVNLWDCPKAELFGRIMPPLDKKAEPAGEAKTADLLYEIWDSKQRKLHIQVKNVIPLRKWVHIVITTEGGDPWKPALKIYADGIVVHQEDSAWMPQTNYTSNNYIGKSNWADSASGMANRDELFKGKLFDFRGYRSEMNEKRVKDTYGWGKKMLGIKEEEEDEDE</sequence>